<dbReference type="EMBL" id="CP034726">
    <property type="protein sequence ID" value="QBP19023.1"/>
    <property type="molecule type" value="Genomic_DNA"/>
</dbReference>
<dbReference type="InterPro" id="IPR050472">
    <property type="entry name" value="Anth_synth/Amidotransfase"/>
</dbReference>
<dbReference type="Gene3D" id="3.40.50.880">
    <property type="match status" value="1"/>
</dbReference>
<dbReference type="Proteomes" id="UP000294321">
    <property type="component" value="Chromosome"/>
</dbReference>
<dbReference type="UniPathway" id="UPA00068">
    <property type="reaction ID" value="UER00171"/>
</dbReference>
<dbReference type="PRINTS" id="PR00096">
    <property type="entry name" value="GATASE"/>
</dbReference>
<comment type="function">
    <text evidence="8">Small subunit of the glutamine-dependent carbamoyl phosphate synthetase (CPSase). CPSase catalyzes the formation of carbamoyl phosphate from the ammonia moiety of glutamine, carbonate, and phosphate donated by ATP, constituting the first step of 2 biosynthetic pathways, one leading to arginine and/or urea and the other to pyrimidine nucleotides. The small subunit (glutamine amidotransferase) binds and cleaves glutamine to supply the large subunit with the substrate ammonia.</text>
</comment>
<dbReference type="PROSITE" id="PS51273">
    <property type="entry name" value="GATASE_TYPE_1"/>
    <property type="match status" value="1"/>
</dbReference>
<dbReference type="UniPathway" id="UPA00070">
    <property type="reaction ID" value="UER00115"/>
</dbReference>
<feature type="binding site" evidence="8">
    <location>
        <position position="218"/>
    </location>
    <ligand>
        <name>L-glutamine</name>
        <dbReference type="ChEBI" id="CHEBI:58359"/>
    </ligand>
</feature>
<feature type="binding site" evidence="8">
    <location>
        <position position="220"/>
    </location>
    <ligand>
        <name>L-glutamine</name>
        <dbReference type="ChEBI" id="CHEBI:58359"/>
    </ligand>
</feature>
<feature type="binding site" evidence="8">
    <location>
        <position position="291"/>
    </location>
    <ligand>
        <name>L-glutamine</name>
        <dbReference type="ChEBI" id="CHEBI:58359"/>
    </ligand>
</feature>
<evidence type="ECO:0000256" key="8">
    <source>
        <dbReference type="HAMAP-Rule" id="MF_01209"/>
    </source>
</evidence>
<feature type="binding site" evidence="8">
    <location>
        <position position="290"/>
    </location>
    <ligand>
        <name>L-glutamine</name>
        <dbReference type="ChEBI" id="CHEBI:58359"/>
    </ligand>
</feature>
<reference evidence="11" key="1">
    <citation type="submission" date="2018-12" db="EMBL/GenBank/DDBJ databases">
        <title>A new species of lactobacillus.</title>
        <authorList>
            <person name="Jian Y."/>
            <person name="Xin L."/>
            <person name="Hong Z.J."/>
            <person name="Ming L.Z."/>
            <person name="Hong X.Z."/>
        </authorList>
    </citation>
    <scope>NUCLEOTIDE SEQUENCE [LARGE SCALE GENOMIC DNA]</scope>
    <source>
        <strain evidence="11">HSLZ-75</strain>
    </source>
</reference>
<dbReference type="Pfam" id="PF00988">
    <property type="entry name" value="CPSase_sm_chain"/>
    <property type="match status" value="1"/>
</dbReference>
<dbReference type="HAMAP" id="MF_01209">
    <property type="entry name" value="CPSase_S_chain"/>
    <property type="match status" value="1"/>
</dbReference>
<dbReference type="NCBIfam" id="NF009475">
    <property type="entry name" value="PRK12838.1"/>
    <property type="match status" value="1"/>
</dbReference>
<dbReference type="GO" id="GO:0044205">
    <property type="term" value="P:'de novo' UMP biosynthetic process"/>
    <property type="evidence" value="ECO:0007669"/>
    <property type="project" value="UniProtKB-UniRule"/>
</dbReference>
<dbReference type="InterPro" id="IPR036480">
    <property type="entry name" value="CarbP_synth_ssu_N_sf"/>
</dbReference>
<dbReference type="EC" id="6.3.5.5" evidence="8"/>
<evidence type="ECO:0000256" key="1">
    <source>
        <dbReference type="ARBA" id="ARBA00005077"/>
    </source>
</evidence>
<evidence type="ECO:0000256" key="5">
    <source>
        <dbReference type="ARBA" id="ARBA00022840"/>
    </source>
</evidence>
<evidence type="ECO:0000313" key="11">
    <source>
        <dbReference type="Proteomes" id="UP000294321"/>
    </source>
</evidence>
<comment type="pathway">
    <text evidence="1 8">Amino-acid biosynthesis; L-arginine biosynthesis; carbamoyl phosphate from bicarbonate: step 1/1.</text>
</comment>
<sequence length="359" mass="39662">MGYRYLILADGTSYRGYGFGSDATTTGELAINSNMLGYQESMTNPAYYGQIIVFTQPSVGNTGINDKSYESIQPHTKGIIVREYANISTNRNHRLSLDEFMKQNNIPGICGLDTREITKHIQKHGSMMASIVDVNDKHAFDQLHATVINHQQVAQVATPKAYQDPGTGYNILVVDFGLKSNLLGALTQRQCNVTVVPWDTTAQQIFNLDPDGVVLSTGPGSPENVPRSVLKMIQKVQARIPLFAIGLGHELFARANGAKTCRMPAGYFGSNHPVKRIITGQVVHVSQNQGYQIATLSLRHTPLFVTYIDLINHSIQGLHHQDYPAFSVQFNPNGGPGPKDSSELYDEFLENVHSFRSKR</sequence>
<keyword evidence="8" id="KW-0028">Amino-acid biosynthesis</keyword>
<gene>
    <name evidence="8" type="primary">carA</name>
    <name evidence="10" type="ORF">ELX58_05210</name>
</gene>
<evidence type="ECO:0000256" key="2">
    <source>
        <dbReference type="ARBA" id="ARBA00007800"/>
    </source>
</evidence>
<feature type="binding site" evidence="8">
    <location>
        <position position="288"/>
    </location>
    <ligand>
        <name>L-glutamine</name>
        <dbReference type="ChEBI" id="CHEBI:58359"/>
    </ligand>
</feature>
<dbReference type="GO" id="GO:0004359">
    <property type="term" value="F:glutaminase activity"/>
    <property type="evidence" value="ECO:0007669"/>
    <property type="project" value="RHEA"/>
</dbReference>
<feature type="region of interest" description="CPSase" evidence="8">
    <location>
        <begin position="1"/>
        <end position="169"/>
    </location>
</feature>
<dbReference type="SUPFAM" id="SSF52317">
    <property type="entry name" value="Class I glutamine amidotransferase-like"/>
    <property type="match status" value="1"/>
</dbReference>
<evidence type="ECO:0000256" key="7">
    <source>
        <dbReference type="ARBA" id="ARBA00048816"/>
    </source>
</evidence>
<dbReference type="InterPro" id="IPR035686">
    <property type="entry name" value="CPSase_GATase1"/>
</dbReference>
<dbReference type="InterPro" id="IPR029062">
    <property type="entry name" value="Class_I_gatase-like"/>
</dbReference>
<dbReference type="InterPro" id="IPR006274">
    <property type="entry name" value="CarbamoylP_synth_ssu"/>
</dbReference>
<feature type="binding site" evidence="8">
    <location>
        <position position="247"/>
    </location>
    <ligand>
        <name>L-glutamine</name>
        <dbReference type="ChEBI" id="CHEBI:58359"/>
    </ligand>
</feature>
<dbReference type="GO" id="GO:0006541">
    <property type="term" value="P:glutamine metabolic process"/>
    <property type="evidence" value="ECO:0007669"/>
    <property type="project" value="InterPro"/>
</dbReference>
<feature type="domain" description="Carbamoyl-phosphate synthase small subunit N-terminal" evidence="9">
    <location>
        <begin position="2"/>
        <end position="132"/>
    </location>
</feature>
<keyword evidence="6 8" id="KW-0315">Glutamine amidotransferase</keyword>
<dbReference type="PRINTS" id="PR00099">
    <property type="entry name" value="CPSGATASE"/>
</dbReference>
<dbReference type="RefSeq" id="WP_133442580.1">
    <property type="nucleotide sequence ID" value="NZ_CP034726.1"/>
</dbReference>
<dbReference type="InterPro" id="IPR002474">
    <property type="entry name" value="CarbamoylP_synth_ssu_N"/>
</dbReference>
<evidence type="ECO:0000256" key="4">
    <source>
        <dbReference type="ARBA" id="ARBA00022741"/>
    </source>
</evidence>
<dbReference type="CDD" id="cd01744">
    <property type="entry name" value="GATase1_CPSase"/>
    <property type="match status" value="1"/>
</dbReference>
<evidence type="ECO:0000256" key="6">
    <source>
        <dbReference type="ARBA" id="ARBA00022962"/>
    </source>
</evidence>
<dbReference type="GO" id="GO:0004088">
    <property type="term" value="F:carbamoyl-phosphate synthase (glutamine-hydrolyzing) activity"/>
    <property type="evidence" value="ECO:0007669"/>
    <property type="project" value="UniProtKB-UniRule"/>
</dbReference>
<dbReference type="PANTHER" id="PTHR43418:SF7">
    <property type="entry name" value="CARBAMOYL-PHOSPHATE SYNTHASE SMALL CHAIN"/>
    <property type="match status" value="1"/>
</dbReference>
<dbReference type="SUPFAM" id="SSF52021">
    <property type="entry name" value="Carbamoyl phosphate synthetase, small subunit N-terminal domain"/>
    <property type="match status" value="1"/>
</dbReference>
<dbReference type="OrthoDB" id="9804328at2"/>
<dbReference type="InterPro" id="IPR017926">
    <property type="entry name" value="GATASE"/>
</dbReference>
<dbReference type="GO" id="GO:0006207">
    <property type="term" value="P:'de novo' pyrimidine nucleobase biosynthetic process"/>
    <property type="evidence" value="ECO:0007669"/>
    <property type="project" value="InterPro"/>
</dbReference>
<keyword evidence="3 8" id="KW-0436">Ligase</keyword>
<evidence type="ECO:0000313" key="10">
    <source>
        <dbReference type="EMBL" id="QBP19023.1"/>
    </source>
</evidence>
<dbReference type="Gene3D" id="3.50.30.20">
    <property type="entry name" value="Carbamoyl-phosphate synthase small subunit, N-terminal domain"/>
    <property type="match status" value="1"/>
</dbReference>
<protein>
    <recommendedName>
        <fullName evidence="8">Carbamoyl phosphate synthase small chain</fullName>
        <ecNumber evidence="8">6.3.5.5</ecNumber>
    </recommendedName>
    <alternativeName>
        <fullName evidence="8">Carbamoyl phosphate synthetase glutamine chain</fullName>
    </alternativeName>
</protein>
<dbReference type="NCBIfam" id="TIGR01368">
    <property type="entry name" value="CPSaseIIsmall"/>
    <property type="match status" value="1"/>
</dbReference>
<comment type="caution">
    <text evidence="8">Lacks conserved residue(s) required for the propagation of feature annotation.</text>
</comment>
<name>A0A4P6ZN17_9LACO</name>
<keyword evidence="4 8" id="KW-0547">Nucleotide-binding</keyword>
<dbReference type="GO" id="GO:0006526">
    <property type="term" value="P:L-arginine biosynthetic process"/>
    <property type="evidence" value="ECO:0007669"/>
    <property type="project" value="UniProtKB-UniRule"/>
</dbReference>
<comment type="similarity">
    <text evidence="2 8">Belongs to the CarA family.</text>
</comment>
<evidence type="ECO:0000256" key="3">
    <source>
        <dbReference type="ARBA" id="ARBA00022598"/>
    </source>
</evidence>
<evidence type="ECO:0000259" key="9">
    <source>
        <dbReference type="SMART" id="SM01097"/>
    </source>
</evidence>
<keyword evidence="11" id="KW-1185">Reference proteome</keyword>
<comment type="catalytic activity">
    <reaction evidence="8">
        <text>L-glutamine + H2O = L-glutamate + NH4(+)</text>
        <dbReference type="Rhea" id="RHEA:15889"/>
        <dbReference type="ChEBI" id="CHEBI:15377"/>
        <dbReference type="ChEBI" id="CHEBI:28938"/>
        <dbReference type="ChEBI" id="CHEBI:29985"/>
        <dbReference type="ChEBI" id="CHEBI:58359"/>
    </reaction>
</comment>
<keyword evidence="5 8" id="KW-0067">ATP-binding</keyword>
<proteinExistence type="inferred from homology"/>
<dbReference type="GO" id="GO:0005524">
    <property type="term" value="F:ATP binding"/>
    <property type="evidence" value="ECO:0007669"/>
    <property type="project" value="UniProtKB-UniRule"/>
</dbReference>
<accession>A0A4P6ZN17</accession>
<dbReference type="PANTHER" id="PTHR43418">
    <property type="entry name" value="MULTIFUNCTIONAL TRYPTOPHAN BIOSYNTHESIS PROTEIN-RELATED"/>
    <property type="match status" value="1"/>
</dbReference>
<comment type="pathway">
    <text evidence="8">Pyrimidine metabolism; UMP biosynthesis via de novo pathway; (S)-dihydroorotate from bicarbonate: step 1/3.</text>
</comment>
<organism evidence="10 11">
    <name type="scientific">Acetilactobacillus jinshanensis</name>
    <dbReference type="NCBI Taxonomy" id="1720083"/>
    <lineage>
        <taxon>Bacteria</taxon>
        <taxon>Bacillati</taxon>
        <taxon>Bacillota</taxon>
        <taxon>Bacilli</taxon>
        <taxon>Lactobacillales</taxon>
        <taxon>Lactobacillaceae</taxon>
        <taxon>Acetilactobacillus</taxon>
    </lineage>
</organism>
<comment type="catalytic activity">
    <reaction evidence="7 8">
        <text>hydrogencarbonate + L-glutamine + 2 ATP + H2O = carbamoyl phosphate + L-glutamate + 2 ADP + phosphate + 2 H(+)</text>
        <dbReference type="Rhea" id="RHEA:18633"/>
        <dbReference type="ChEBI" id="CHEBI:15377"/>
        <dbReference type="ChEBI" id="CHEBI:15378"/>
        <dbReference type="ChEBI" id="CHEBI:17544"/>
        <dbReference type="ChEBI" id="CHEBI:29985"/>
        <dbReference type="ChEBI" id="CHEBI:30616"/>
        <dbReference type="ChEBI" id="CHEBI:43474"/>
        <dbReference type="ChEBI" id="CHEBI:58228"/>
        <dbReference type="ChEBI" id="CHEBI:58359"/>
        <dbReference type="ChEBI" id="CHEBI:456216"/>
        <dbReference type="EC" id="6.3.5.5"/>
    </reaction>
</comment>
<dbReference type="SMART" id="SM01097">
    <property type="entry name" value="CPSase_sm_chain"/>
    <property type="match status" value="1"/>
</dbReference>
<keyword evidence="8" id="KW-0665">Pyrimidine biosynthesis</keyword>
<dbReference type="AlphaFoldDB" id="A0A4P6ZN17"/>
<comment type="subunit">
    <text evidence="8">Composed of two chains; the small (or glutamine) chain promotes the hydrolysis of glutamine to ammonia, which is used by the large (or ammonia) chain to synthesize carbamoyl phosphate. Tetramer of heterodimers (alpha,beta)4.</text>
</comment>
<dbReference type="Pfam" id="PF00117">
    <property type="entry name" value="GATase"/>
    <property type="match status" value="1"/>
</dbReference>
<keyword evidence="8" id="KW-0055">Arginine biosynthesis</keyword>
<dbReference type="KEGG" id="lji:ELX58_05210"/>